<dbReference type="OrthoDB" id="6381828at2759"/>
<evidence type="ECO:0000313" key="1">
    <source>
        <dbReference type="EMBL" id="CDW33875.1"/>
    </source>
</evidence>
<proteinExistence type="predicted"/>
<sequence>MKRGGHMESFIEQIDELEENEFIQEVKLKDNEEGFYLNIRGVLKTTSESTTLRIVCNSTKEVWAGFTYNDCIEKGPDLTNRVFEVLIRFRTDRVAFHGDISKMFHRIFVKDDSKYQSIVWRNGDERANLKTYEWTRLIFGDKPSPDLSQSTLRFIAEKYANEYPEARRVVFEDIYVDEIATSVESGEVGGIVK</sequence>
<dbReference type="PANTHER" id="PTHR47331">
    <property type="entry name" value="PHD-TYPE DOMAIN-CONTAINING PROTEIN"/>
    <property type="match status" value="1"/>
</dbReference>
<name>A0A0K2U778_LEPSM</name>
<dbReference type="Gene3D" id="3.30.70.270">
    <property type="match status" value="1"/>
</dbReference>
<dbReference type="InterPro" id="IPR043128">
    <property type="entry name" value="Rev_trsase/Diguanyl_cyclase"/>
</dbReference>
<dbReference type="PANTHER" id="PTHR47331:SF5">
    <property type="entry name" value="RIBONUCLEASE H"/>
    <property type="match status" value="1"/>
</dbReference>
<organism evidence="1">
    <name type="scientific">Lepeophtheirus salmonis</name>
    <name type="common">Salmon louse</name>
    <name type="synonym">Caligus salmonis</name>
    <dbReference type="NCBI Taxonomy" id="72036"/>
    <lineage>
        <taxon>Eukaryota</taxon>
        <taxon>Metazoa</taxon>
        <taxon>Ecdysozoa</taxon>
        <taxon>Arthropoda</taxon>
        <taxon>Crustacea</taxon>
        <taxon>Multicrustacea</taxon>
        <taxon>Hexanauplia</taxon>
        <taxon>Copepoda</taxon>
        <taxon>Siphonostomatoida</taxon>
        <taxon>Caligidae</taxon>
        <taxon>Lepeophtheirus</taxon>
    </lineage>
</organism>
<dbReference type="InterPro" id="IPR043502">
    <property type="entry name" value="DNA/RNA_pol_sf"/>
</dbReference>
<protein>
    <submittedName>
        <fullName evidence="1">Putative LOC100889629 [Strongylocentrotus purpuratus]</fullName>
    </submittedName>
</protein>
<dbReference type="Gene3D" id="3.10.10.10">
    <property type="entry name" value="HIV Type 1 Reverse Transcriptase, subunit A, domain 1"/>
    <property type="match status" value="1"/>
</dbReference>
<dbReference type="SUPFAM" id="SSF56672">
    <property type="entry name" value="DNA/RNA polymerases"/>
    <property type="match status" value="1"/>
</dbReference>
<dbReference type="EMBL" id="HACA01016514">
    <property type="protein sequence ID" value="CDW33875.1"/>
    <property type="molecule type" value="Transcribed_RNA"/>
</dbReference>
<dbReference type="AlphaFoldDB" id="A0A0K2U778"/>
<accession>A0A0K2U778</accession>
<dbReference type="GO" id="GO:0071897">
    <property type="term" value="P:DNA biosynthetic process"/>
    <property type="evidence" value="ECO:0007669"/>
    <property type="project" value="UniProtKB-ARBA"/>
</dbReference>
<reference evidence="1" key="1">
    <citation type="submission" date="2014-05" db="EMBL/GenBank/DDBJ databases">
        <authorList>
            <person name="Chronopoulou M."/>
        </authorList>
    </citation>
    <scope>NUCLEOTIDE SEQUENCE</scope>
    <source>
        <tissue evidence="1">Whole organism</tissue>
    </source>
</reference>